<organism evidence="1 2">
    <name type="scientific">Olea europaea subsp. europaea</name>
    <dbReference type="NCBI Taxonomy" id="158383"/>
    <lineage>
        <taxon>Eukaryota</taxon>
        <taxon>Viridiplantae</taxon>
        <taxon>Streptophyta</taxon>
        <taxon>Embryophyta</taxon>
        <taxon>Tracheophyta</taxon>
        <taxon>Spermatophyta</taxon>
        <taxon>Magnoliopsida</taxon>
        <taxon>eudicotyledons</taxon>
        <taxon>Gunneridae</taxon>
        <taxon>Pentapetalae</taxon>
        <taxon>asterids</taxon>
        <taxon>lamiids</taxon>
        <taxon>Lamiales</taxon>
        <taxon>Oleaceae</taxon>
        <taxon>Oleeae</taxon>
        <taxon>Olea</taxon>
    </lineage>
</organism>
<comment type="caution">
    <text evidence="1">The sequence shown here is derived from an EMBL/GenBank/DDBJ whole genome shotgun (WGS) entry which is preliminary data.</text>
</comment>
<dbReference type="EMBL" id="CACTIH010001840">
    <property type="protein sequence ID" value="CAA2965374.1"/>
    <property type="molecule type" value="Genomic_DNA"/>
</dbReference>
<sequence>MDSYASIWRLCKVPFFRLPKSPPQPHPSAAERCRVEYSLFGPIPQHLLSDYLCFDPIPLNSPSNQQQCCSSSFQYSQSPVNSVQDPQIFLSELCLDKNDQTTTPPCCSVCYEDDSTPDQGYDVREKQQTHTPILSVMNFQNSLPPVPREEERSLGTRNSYGESSILLLEELKELALWDKDCVMDDDDVGYMVSVTSKFRKFAFVSEVTLNSRYELMSELLESKKLHKFFEAESDKYFTRSTLANANAATFKFIDLDDYNLTKKKKSYEKQKEFQVEYKAADENANIEEDIPSTEPRLNAHPEFSSLGTQGIKGLGSLIHCHSSVKRLKSTSKARKRLFVDSDEPLLRKSKHSLG</sequence>
<proteinExistence type="predicted"/>
<gene>
    <name evidence="1" type="ORF">OLEA9_A008691</name>
</gene>
<protein>
    <submittedName>
        <fullName evidence="1">Uncharacterized protein</fullName>
    </submittedName>
</protein>
<accession>A0A8S0QD72</accession>
<reference evidence="1 2" key="1">
    <citation type="submission" date="2019-12" db="EMBL/GenBank/DDBJ databases">
        <authorList>
            <person name="Alioto T."/>
            <person name="Alioto T."/>
            <person name="Gomez Garrido J."/>
        </authorList>
    </citation>
    <scope>NUCLEOTIDE SEQUENCE [LARGE SCALE GENOMIC DNA]</scope>
</reference>
<dbReference type="Gramene" id="OE9A008691T1">
    <property type="protein sequence ID" value="OE9A008691C1"/>
    <property type="gene ID" value="OE9A008691"/>
</dbReference>
<evidence type="ECO:0000313" key="1">
    <source>
        <dbReference type="EMBL" id="CAA2965374.1"/>
    </source>
</evidence>
<dbReference type="AlphaFoldDB" id="A0A8S0QD72"/>
<keyword evidence="2" id="KW-1185">Reference proteome</keyword>
<name>A0A8S0QD72_OLEEU</name>
<dbReference type="Proteomes" id="UP000594638">
    <property type="component" value="Unassembled WGS sequence"/>
</dbReference>
<dbReference type="OrthoDB" id="10473901at2759"/>
<evidence type="ECO:0000313" key="2">
    <source>
        <dbReference type="Proteomes" id="UP000594638"/>
    </source>
</evidence>